<dbReference type="Proteomes" id="UP000028863">
    <property type="component" value="Unassembled WGS sequence"/>
</dbReference>
<dbReference type="Gene3D" id="2.170.130.30">
    <property type="match status" value="2"/>
</dbReference>
<comment type="subcellular location">
    <subcellularLocation>
        <location evidence="1">Secreted</location>
        <location evidence="1">Cell wall</location>
        <topology evidence="1">Peptidoglycan-anchor</topology>
    </subcellularLocation>
</comment>
<dbReference type="Gene3D" id="1.50.10.20">
    <property type="match status" value="1"/>
</dbReference>
<proteinExistence type="predicted"/>
<feature type="compositionally biased region" description="Acidic residues" evidence="6">
    <location>
        <begin position="567"/>
        <end position="583"/>
    </location>
</feature>
<dbReference type="eggNOG" id="COG2373">
    <property type="taxonomic scope" value="Bacteria"/>
</dbReference>
<reference evidence="10" key="1">
    <citation type="submission" date="2014-03" db="EMBL/GenBank/DDBJ databases">
        <title>Draft genome sequencing of Oceanobacillus picturae strain S1 isolated from human gut.</title>
        <authorList>
            <person name="Croce O."/>
            <person name="Lagier J.C."/>
            <person name="Raoult D."/>
        </authorList>
    </citation>
    <scope>NUCLEOTIDE SEQUENCE [LARGE SCALE GENOMIC DNA]</scope>
    <source>
        <strain evidence="10">S1</strain>
    </source>
</reference>
<evidence type="ECO:0000313" key="10">
    <source>
        <dbReference type="EMBL" id="CDO03455.1"/>
    </source>
</evidence>
<dbReference type="Pfam" id="PF14478">
    <property type="entry name" value="DUF4430"/>
    <property type="match status" value="2"/>
</dbReference>
<dbReference type="STRING" id="171693.BN988_01970"/>
<keyword evidence="11" id="KW-1185">Reference proteome</keyword>
<feature type="domain" description="Gram-positive cocci surface proteins LPxTG" evidence="8">
    <location>
        <begin position="637"/>
        <end position="676"/>
    </location>
</feature>
<dbReference type="AlphaFoldDB" id="W9BAF3"/>
<dbReference type="InterPro" id="IPR019931">
    <property type="entry name" value="LPXTG_anchor"/>
</dbReference>
<reference evidence="10" key="2">
    <citation type="submission" date="2014-03" db="EMBL/GenBank/DDBJ databases">
        <authorList>
            <person name="Urmite Genomes"/>
        </authorList>
    </citation>
    <scope>NUCLEOTIDE SEQUENCE</scope>
    <source>
        <strain evidence="10">S1</strain>
    </source>
</reference>
<feature type="domain" description="Transcobalamin-like C-terminal" evidence="9">
    <location>
        <begin position="167"/>
        <end position="240"/>
    </location>
</feature>
<name>W9BAF3_9BACI</name>
<keyword evidence="7" id="KW-0812">Transmembrane</keyword>
<keyword evidence="7" id="KW-1133">Transmembrane helix</keyword>
<keyword evidence="3" id="KW-0964">Secreted</keyword>
<dbReference type="EMBL" id="CCAX010000001">
    <property type="protein sequence ID" value="CDO03455.1"/>
    <property type="molecule type" value="Genomic_DNA"/>
</dbReference>
<feature type="compositionally biased region" description="Acidic residues" evidence="6">
    <location>
        <begin position="244"/>
        <end position="268"/>
    </location>
</feature>
<dbReference type="NCBIfam" id="TIGR01167">
    <property type="entry name" value="LPXTG_anchor"/>
    <property type="match status" value="1"/>
</dbReference>
<evidence type="ECO:0000256" key="7">
    <source>
        <dbReference type="SAM" id="Phobius"/>
    </source>
</evidence>
<dbReference type="InterPro" id="IPR008930">
    <property type="entry name" value="Terpenoid_cyclase/PrenylTrfase"/>
</dbReference>
<evidence type="ECO:0000256" key="1">
    <source>
        <dbReference type="ARBA" id="ARBA00004168"/>
    </source>
</evidence>
<protein>
    <submittedName>
        <fullName evidence="10">Pullulanase, extracellular</fullName>
    </submittedName>
</protein>
<organism evidence="10 11">
    <name type="scientific">Oceanobacillus picturae</name>
    <dbReference type="NCBI Taxonomy" id="171693"/>
    <lineage>
        <taxon>Bacteria</taxon>
        <taxon>Bacillati</taxon>
        <taxon>Bacillota</taxon>
        <taxon>Bacilli</taxon>
        <taxon>Bacillales</taxon>
        <taxon>Bacillaceae</taxon>
        <taxon>Oceanobacillus</taxon>
    </lineage>
</organism>
<dbReference type="InterPro" id="IPR027954">
    <property type="entry name" value="Transcobalamin-like_C"/>
</dbReference>
<evidence type="ECO:0000256" key="4">
    <source>
        <dbReference type="ARBA" id="ARBA00022729"/>
    </source>
</evidence>
<feature type="compositionally biased region" description="Basic and acidic residues" evidence="6">
    <location>
        <begin position="603"/>
        <end position="612"/>
    </location>
</feature>
<evidence type="ECO:0000313" key="11">
    <source>
        <dbReference type="Proteomes" id="UP000028863"/>
    </source>
</evidence>
<sequence>MKNRIIKYAAFLLSLLLIVGNVTFIQPLAVHAATMDNGVTIKAIDENGEEVFGLTAIEIDEGDTAFDVLLEAGEKKDKEIQYDEYDFGNYVTGIGKVLETDTHSWSFNVNGKAADVGASSFEVENGDNVLFALRDLDDFSPEVSISVTATDINDNAIINREVAVATGSSAYDALYQAAAQEGLSLDVSVDDSLLTFINNVGETDLGPNDYWNVAVDNEALSTSIADHPVQEGQEVQLQVTTYEPPEEVDEEEETPSEEEEAPAEETEDESKTPADKETPAINEKQVQVNVDDILSYMDAASIQLTSGSEWWVWGVAHTNREIPDSYVESIEALVKDNEGEFRNLFELEKIIIALSAAGKDATDINGINLIDKLATHSWMEEGDPAINAAIYGLLAIDSAEFAVSEDFRTMLITSILDKELEDGGWSFFGSNPSPDITGMALAALAPYKEDPKVKTAIDRAVTYLAESQDAEGGYDIEFNGGDSSESVSQAIIGLAAVGADPTSPSFTKEGGNLLQHLLKFKQEDGGYSHLLVGGSTDMSTQQALLAFVAYQKLVNGTGSVYQFSAPVEEEPPNEPEQPEDPEDTEKPEADPNQPGTDDEPKDEDPKPEKGDNTSDNGKNNETNEHVKQLENAGDKQTNASGEKLPNTSTNTFNFLASGLVLLLIGGAIFLMWRKRQANESM</sequence>
<accession>W9BAF3</accession>
<keyword evidence="5" id="KW-0572">Peptidoglycan-anchor</keyword>
<evidence type="ECO:0000259" key="8">
    <source>
        <dbReference type="Pfam" id="PF00746"/>
    </source>
</evidence>
<dbReference type="Pfam" id="PF00746">
    <property type="entry name" value="Gram_pos_anchor"/>
    <property type="match status" value="1"/>
</dbReference>
<evidence type="ECO:0000256" key="3">
    <source>
        <dbReference type="ARBA" id="ARBA00022525"/>
    </source>
</evidence>
<evidence type="ECO:0000256" key="5">
    <source>
        <dbReference type="ARBA" id="ARBA00023088"/>
    </source>
</evidence>
<comment type="caution">
    <text evidence="10">The sequence shown here is derived from an EMBL/GenBank/DDBJ whole genome shotgun (WGS) entry which is preliminary data.</text>
</comment>
<gene>
    <name evidence="10" type="ORF">BN988_01970</name>
</gene>
<feature type="region of interest" description="Disordered" evidence="6">
    <location>
        <begin position="241"/>
        <end position="284"/>
    </location>
</feature>
<feature type="transmembrane region" description="Helical" evidence="7">
    <location>
        <begin position="652"/>
        <end position="672"/>
    </location>
</feature>
<feature type="compositionally biased region" description="Basic and acidic residues" evidence="6">
    <location>
        <begin position="269"/>
        <end position="278"/>
    </location>
</feature>
<feature type="domain" description="Transcobalamin-like C-terminal" evidence="9">
    <location>
        <begin position="62"/>
        <end position="133"/>
    </location>
</feature>
<evidence type="ECO:0000256" key="6">
    <source>
        <dbReference type="SAM" id="MobiDB-lite"/>
    </source>
</evidence>
<evidence type="ECO:0000256" key="2">
    <source>
        <dbReference type="ARBA" id="ARBA00022512"/>
    </source>
</evidence>
<keyword evidence="2" id="KW-0134">Cell wall</keyword>
<dbReference type="RefSeq" id="WP_051557778.1">
    <property type="nucleotide sequence ID" value="NZ_CABLBW010000001.1"/>
</dbReference>
<keyword evidence="7" id="KW-0472">Membrane</keyword>
<keyword evidence="4" id="KW-0732">Signal</keyword>
<evidence type="ECO:0000259" key="9">
    <source>
        <dbReference type="Pfam" id="PF14478"/>
    </source>
</evidence>
<dbReference type="SUPFAM" id="SSF48239">
    <property type="entry name" value="Terpenoid cyclases/Protein prenyltransferases"/>
    <property type="match status" value="1"/>
</dbReference>
<feature type="region of interest" description="Disordered" evidence="6">
    <location>
        <begin position="566"/>
        <end position="621"/>
    </location>
</feature>
<dbReference type="CDD" id="cd00688">
    <property type="entry name" value="ISOPREN_C2_like"/>
    <property type="match status" value="1"/>
</dbReference>